<feature type="region of interest" description="Disordered" evidence="1">
    <location>
        <begin position="2200"/>
        <end position="2296"/>
    </location>
</feature>
<dbReference type="EMBL" id="HG002355">
    <property type="protein sequence ID" value="CDF41329.1"/>
    <property type="molecule type" value="Genomic_DNA"/>
</dbReference>
<feature type="region of interest" description="Disordered" evidence="1">
    <location>
        <begin position="2077"/>
        <end position="2106"/>
    </location>
</feature>
<gene>
    <name evidence="2" type="ORF">CHC_T00007845001</name>
</gene>
<protein>
    <submittedName>
        <fullName evidence="2">Uncharacterized protein</fullName>
    </submittedName>
</protein>
<feature type="region of interest" description="Disordered" evidence="1">
    <location>
        <begin position="2019"/>
        <end position="2057"/>
    </location>
</feature>
<feature type="region of interest" description="Disordered" evidence="1">
    <location>
        <begin position="1"/>
        <end position="165"/>
    </location>
</feature>
<feature type="compositionally biased region" description="Pro residues" evidence="1">
    <location>
        <begin position="36"/>
        <end position="49"/>
    </location>
</feature>
<evidence type="ECO:0000256" key="1">
    <source>
        <dbReference type="SAM" id="MobiDB-lite"/>
    </source>
</evidence>
<feature type="compositionally biased region" description="Basic and acidic residues" evidence="1">
    <location>
        <begin position="2242"/>
        <end position="2278"/>
    </location>
</feature>
<feature type="region of interest" description="Disordered" evidence="1">
    <location>
        <begin position="179"/>
        <end position="199"/>
    </location>
</feature>
<dbReference type="STRING" id="2769.R7QT71"/>
<proteinExistence type="predicted"/>
<feature type="region of interest" description="Disordered" evidence="1">
    <location>
        <begin position="808"/>
        <end position="863"/>
    </location>
</feature>
<evidence type="ECO:0000313" key="2">
    <source>
        <dbReference type="EMBL" id="CDF41329.1"/>
    </source>
</evidence>
<feature type="compositionally biased region" description="Polar residues" evidence="1">
    <location>
        <begin position="1536"/>
        <end position="1558"/>
    </location>
</feature>
<organism evidence="2 3">
    <name type="scientific">Chondrus crispus</name>
    <name type="common">Carrageen Irish moss</name>
    <name type="synonym">Polymorpha crispa</name>
    <dbReference type="NCBI Taxonomy" id="2769"/>
    <lineage>
        <taxon>Eukaryota</taxon>
        <taxon>Rhodophyta</taxon>
        <taxon>Florideophyceae</taxon>
        <taxon>Rhodymeniophycidae</taxon>
        <taxon>Gigartinales</taxon>
        <taxon>Gigartinaceae</taxon>
        <taxon>Chondrus</taxon>
    </lineage>
</organism>
<feature type="region of interest" description="Disordered" evidence="1">
    <location>
        <begin position="240"/>
        <end position="275"/>
    </location>
</feature>
<dbReference type="KEGG" id="ccp:CHC_T00007845001"/>
<feature type="compositionally biased region" description="Polar residues" evidence="1">
    <location>
        <begin position="186"/>
        <end position="199"/>
    </location>
</feature>
<feature type="compositionally biased region" description="Polar residues" evidence="1">
    <location>
        <begin position="57"/>
        <end position="67"/>
    </location>
</feature>
<dbReference type="RefSeq" id="XP_005711623.1">
    <property type="nucleotide sequence ID" value="XM_005711566.1"/>
</dbReference>
<accession>R7QT71</accession>
<dbReference type="Proteomes" id="UP000012073">
    <property type="component" value="Unassembled WGS sequence"/>
</dbReference>
<dbReference type="OrthoDB" id="3742at2759"/>
<feature type="compositionally biased region" description="Acidic residues" evidence="1">
    <location>
        <begin position="2202"/>
        <end position="2213"/>
    </location>
</feature>
<reference evidence="3" key="1">
    <citation type="journal article" date="2013" name="Proc. Natl. Acad. Sci. U.S.A.">
        <title>Genome structure and metabolic features in the red seaweed Chondrus crispus shed light on evolution of the Archaeplastida.</title>
        <authorList>
            <person name="Collen J."/>
            <person name="Porcel B."/>
            <person name="Carre W."/>
            <person name="Ball S.G."/>
            <person name="Chaparro C."/>
            <person name="Tonon T."/>
            <person name="Barbeyron T."/>
            <person name="Michel G."/>
            <person name="Noel B."/>
            <person name="Valentin K."/>
            <person name="Elias M."/>
            <person name="Artiguenave F."/>
            <person name="Arun A."/>
            <person name="Aury J.M."/>
            <person name="Barbosa-Neto J.F."/>
            <person name="Bothwell J.H."/>
            <person name="Bouget F.Y."/>
            <person name="Brillet L."/>
            <person name="Cabello-Hurtado F."/>
            <person name="Capella-Gutierrez S."/>
            <person name="Charrier B."/>
            <person name="Cladiere L."/>
            <person name="Cock J.M."/>
            <person name="Coelho S.M."/>
            <person name="Colleoni C."/>
            <person name="Czjzek M."/>
            <person name="Da Silva C."/>
            <person name="Delage L."/>
            <person name="Denoeud F."/>
            <person name="Deschamps P."/>
            <person name="Dittami S.M."/>
            <person name="Gabaldon T."/>
            <person name="Gachon C.M."/>
            <person name="Groisillier A."/>
            <person name="Herve C."/>
            <person name="Jabbari K."/>
            <person name="Katinka M."/>
            <person name="Kloareg B."/>
            <person name="Kowalczyk N."/>
            <person name="Labadie K."/>
            <person name="Leblanc C."/>
            <person name="Lopez P.J."/>
            <person name="McLachlan D.H."/>
            <person name="Meslet-Cladiere L."/>
            <person name="Moustafa A."/>
            <person name="Nehr Z."/>
            <person name="Nyvall Collen P."/>
            <person name="Panaud O."/>
            <person name="Partensky F."/>
            <person name="Poulain J."/>
            <person name="Rensing S.A."/>
            <person name="Rousvoal S."/>
            <person name="Samson G."/>
            <person name="Symeonidi A."/>
            <person name="Weissenbach J."/>
            <person name="Zambounis A."/>
            <person name="Wincker P."/>
            <person name="Boyen C."/>
        </authorList>
    </citation>
    <scope>NUCLEOTIDE SEQUENCE [LARGE SCALE GENOMIC DNA]</scope>
    <source>
        <strain evidence="3">cv. Stackhouse</strain>
    </source>
</reference>
<feature type="compositionally biased region" description="Polar residues" evidence="1">
    <location>
        <begin position="329"/>
        <end position="339"/>
    </location>
</feature>
<feature type="compositionally biased region" description="Pro residues" evidence="1">
    <location>
        <begin position="94"/>
        <end position="107"/>
    </location>
</feature>
<feature type="compositionally biased region" description="Polar residues" evidence="1">
    <location>
        <begin position="18"/>
        <end position="28"/>
    </location>
</feature>
<feature type="compositionally biased region" description="Polar residues" evidence="1">
    <location>
        <begin position="240"/>
        <end position="257"/>
    </location>
</feature>
<keyword evidence="3" id="KW-1185">Reference proteome</keyword>
<dbReference type="Gramene" id="CDF41329">
    <property type="protein sequence ID" value="CDF41329"/>
    <property type="gene ID" value="CHC_T00007845001"/>
</dbReference>
<name>R7QT71_CHOCR</name>
<feature type="region of interest" description="Disordered" evidence="1">
    <location>
        <begin position="329"/>
        <end position="351"/>
    </location>
</feature>
<evidence type="ECO:0000313" key="3">
    <source>
        <dbReference type="Proteomes" id="UP000012073"/>
    </source>
</evidence>
<sequence>MPLESTRDTVASRRSSSQDSFHSAVSTSDQDDTAPPHSPSPPSPPPPPSATSTPASQRLTSKFTPSRTFRFFQKVSLPSTATSDALASTETPPSRKPPTIPSTSPRPPSKRPRHTPDRTSRIRLSRAHPPETPARVPRNTSRRSSHESGSSVALHLSRTSSTNVVRKEDVAAHELPHMSEAHVGATTPQASGQSSVKTASQRITSTDATVAVHDDTSVDDWGIDELSDLEEGADTLSIRQNVPANESFGSTSKSGAQQERIRGASVRSGGSSKNTSHRDIITLRAFDENVDHQAKLVSSDLTRMNMIGLYADPAAEEVDWGDDFDLEQSSSKFDASSESPAADDVPSGFPSWYIEKDPKKNEFEFKVEMSQAPSPISPMRHQYQLSTAEILSDSDDSLGLRSVPPTAFATPSLSHSSLLSYPGVGYQTSTVHPSCTRVKELFSRYDATIRRHFDALVRDSGGTSALERKTRSIYHMSSDRDLNRLSNLNKDLAVDVLVWKLEWATQQKNSVDHSKILLSLSNICKHAGNYKEATQLVREAVMVAADIEDTGVSLVIRTELEYELAVLSRARGALGDSEKAAKRAMAHTTALALIPEETKSLTGPQQRALWWQLKCKFLLAELSYDRANLDDAVQFFSEYVVEGITRMIGLIAPPRAEDTTLGTEFMRYCLFSPRRLVLAMWTILLCLGDMKCFAAAADTAALTSLVASSFGYEDANKAGSDIRLRIKEMAVELREQYDGISTAILQSSNPAVGDPNNLPSANRIPGSQFDYGLGEFGDMADDVIEDWDTQLEKELNIKIERCWEIDQSNETSSRGAEAEGNGAPLSPTPERFGSSFPDRTGSSLKKGVGGNGDANKEGRRGQAVSGWNTGLNFGNLIEAELRQYLSRVNGAASTLSRQQMYPKPTQSFDGRLMGPREHETFLRRFVRSKDPVLSARIQIGLPVTSMWYPSADCKLNAAVEFNETAALLSNKPALSPVYGMEILTLVWKIVRGQISAHEKQSQLRQLLLHSFSRISTLSKKSPAHDEVDRRRRLDMLACLLDCLRLAREVISESGSDATWFSHASVFLGLAAATVTPAAKAAVELLQAESRAHCGLKTVVAGFWFDRCATAEQERLKQHHQDLQGEIVSESEIVETGGQIPAALRQSVVDIMHALYWRTKAGFDESSDADSFERLIHADVASGLFLTGCGLSPVDGSSIDFSDETELLHISDRKNSKSVDTDTLVDETRRVSASELFQELQSLWLSLPSSAGLVRAKVSFALAQHSRIDQGDYGRAERFLFDGLQSIHAVAPSQAYPHSFYSRLLFVSPVAIVSSPLAEALLHSYGTLALSHSKYRYGIAALEASTDSRKVRTKNKQSYTSAVMRVIEVAGENSDWRRAFVLLYSLRNITHPKNGQRNEFLQLCLKLHSACLDVGCIDASIVPLRAYSALIYEERLRLLLQRYRRRLAKKARNRIRRRIPGSPLPKLLPGGSVFPRGKNSLASFFEVPVVNSIDNTIRQSTSMFEMRPRSSTVMVPLPSGGRSQGILKKLLTGLWGSSGNARRSSPPQGETTVKGNQRSDAALVPEDDSKSSRQLPSKIYSKGHKAVVSTSIQADKGEFEEEQRELLRIEAEQEIAADSNRFQVELLRARTEFAKADFNKAQSRCRGLLEMRIPHASRFKVLEILARIRLMRREITRCLEFVDQMEHEYALAKAFRDFPEDSQPGPMKENQRVSKFRIHDQSHETKKVYISSVFCPLATFLRLSALIHGGRLSEALYLADKSIEACEEHSFWDLGRLHYLRGKALGAMSSNASAPLQGENELEKGPVESQKLVLQVTELTLIAFETASRYFDASGDEVSTAKADLLWARTSIDFLFRKVVLKDVCGGGISLETACTILNRRIVVEEIVDVVYSVINLASTANIPVLLIDSMAALAEVKCIQKQSSSAWMLWVSEAWKLFSRLFTDAENFTVVLEELAPVSTLFHLRNVCGRLVRLTMCESHHGKIADMNKHLRLFEAYVTLQIAIDRKMNLSSRAHKIGSDSASSVDEVNELDAEDRDQPRPSVVSSSPSMLPGRPDKKIGIRTASLLRLKLSRDHQALERKRGSSAKDVVSDSLSETDSHKSGHRRPAGAFLHILGDEGVALGRQGLSVFINRPRQQVISAVKGTGAVLIPSNFFSNSKAAPGHELGRDAEMIFPFKPHLGLGAMQILDDSKGKIDERIELNDSELSDPDPASDPERNGDMGASSVGADINITQSQDATRANAREDLKDVGKRQEGPVDTDPRQSTKGPLPDEKRDDSFVPLPRISAHERNRSTKKVRRHELAELLSCIQDELESGRTQTNGSSPIFGHSTAERVWSHMHRINTETSSYMHGEINLEQLRERNNDALLSWVHCIPVSRKEWTIPESIGRRLVYILYAHGVVGYYAVDRGGSIESVAFGGKQGFEEMVNGIQTLRSPTKAERMYLSDLVKGYKRDEVWHKNRDSEIVNGLANRVLRAPRSLLSSSSPAQKSRSRPIVLIADLTLQILPWELFFDHVVIRSHCLLDMIRGLQDGAASQSQSSLGSIEDPVIAASRKIVRFISFGPSRREVIDLERTEEARRQQLAFQGLLRLNHMSPANIIAFLGLGGFSDPTAVNAVPRPTGPLSSPLSQSRKAVRLFGLRISANIGKRNYPHMDFLKVPGLGSATTGDLKEAAMVLQPMSNDKDEPKRDLGAYVPVFMFSYADLVDSSDSVFGLRKLVPSAILMFTPAIHMKVLARHLEDDELSVELRRASGRLHNRIFPDVIASARILVEYVSRFSREKRIPIVVFLGKGLVGVFPRKRAVKGNHGRQTTPAAERLVQIHGAGRVFPGQ</sequence>
<feature type="compositionally biased region" description="Polar residues" evidence="1">
    <location>
        <begin position="76"/>
        <end position="90"/>
    </location>
</feature>
<dbReference type="GeneID" id="17319340"/>
<feature type="compositionally biased region" description="Basic and acidic residues" evidence="1">
    <location>
        <begin position="1"/>
        <end position="11"/>
    </location>
</feature>
<feature type="region of interest" description="Disordered" evidence="1">
    <location>
        <begin position="1536"/>
        <end position="1576"/>
    </location>
</feature>